<keyword evidence="5" id="KW-1185">Reference proteome</keyword>
<accession>A0A6A6Q5Y0</accession>
<dbReference type="InterPro" id="IPR000683">
    <property type="entry name" value="Gfo/Idh/MocA-like_OxRdtase_N"/>
</dbReference>
<protein>
    <submittedName>
        <fullName evidence="4">Putative oxidoreductase YgjR</fullName>
    </submittedName>
</protein>
<dbReference type="InterPro" id="IPR036291">
    <property type="entry name" value="NAD(P)-bd_dom_sf"/>
</dbReference>
<name>A0A6A6Q5Y0_9PEZI</name>
<dbReference type="Pfam" id="PF01408">
    <property type="entry name" value="GFO_IDH_MocA"/>
    <property type="match status" value="1"/>
</dbReference>
<evidence type="ECO:0000313" key="4">
    <source>
        <dbReference type="EMBL" id="KAF2487366.1"/>
    </source>
</evidence>
<comment type="similarity">
    <text evidence="1">Belongs to the Gfo/Idh/MocA family.</text>
</comment>
<dbReference type="Pfam" id="PF22725">
    <property type="entry name" value="GFO_IDH_MocA_C3"/>
    <property type="match status" value="1"/>
</dbReference>
<dbReference type="OrthoDB" id="2129491at2759"/>
<dbReference type="GeneID" id="54473260"/>
<dbReference type="Gene3D" id="3.30.360.10">
    <property type="entry name" value="Dihydrodipicolinate Reductase, domain 2"/>
    <property type="match status" value="1"/>
</dbReference>
<evidence type="ECO:0000313" key="5">
    <source>
        <dbReference type="Proteomes" id="UP000799767"/>
    </source>
</evidence>
<evidence type="ECO:0000259" key="3">
    <source>
        <dbReference type="Pfam" id="PF22725"/>
    </source>
</evidence>
<dbReference type="InterPro" id="IPR055170">
    <property type="entry name" value="GFO_IDH_MocA-like_dom"/>
</dbReference>
<dbReference type="EMBL" id="MU001631">
    <property type="protein sequence ID" value="KAF2487366.1"/>
    <property type="molecule type" value="Genomic_DNA"/>
</dbReference>
<dbReference type="Gene3D" id="3.40.50.720">
    <property type="entry name" value="NAD(P)-binding Rossmann-like Domain"/>
    <property type="match status" value="1"/>
</dbReference>
<proteinExistence type="inferred from homology"/>
<dbReference type="RefSeq" id="XP_033593935.1">
    <property type="nucleotide sequence ID" value="XM_033732258.1"/>
</dbReference>
<dbReference type="SUPFAM" id="SSF55347">
    <property type="entry name" value="Glyceraldehyde-3-phosphate dehydrogenase-like, C-terminal domain"/>
    <property type="match status" value="1"/>
</dbReference>
<organism evidence="4 5">
    <name type="scientific">Neohortaea acidophila</name>
    <dbReference type="NCBI Taxonomy" id="245834"/>
    <lineage>
        <taxon>Eukaryota</taxon>
        <taxon>Fungi</taxon>
        <taxon>Dikarya</taxon>
        <taxon>Ascomycota</taxon>
        <taxon>Pezizomycotina</taxon>
        <taxon>Dothideomycetes</taxon>
        <taxon>Dothideomycetidae</taxon>
        <taxon>Mycosphaerellales</taxon>
        <taxon>Teratosphaeriaceae</taxon>
        <taxon>Neohortaea</taxon>
    </lineage>
</organism>
<dbReference type="PANTHER" id="PTHR43054">
    <property type="match status" value="1"/>
</dbReference>
<dbReference type="AlphaFoldDB" id="A0A6A6Q5Y0"/>
<feature type="domain" description="Gfo/Idh/MocA-like oxidoreductase N-terminal" evidence="2">
    <location>
        <begin position="16"/>
        <end position="130"/>
    </location>
</feature>
<dbReference type="GO" id="GO:0000166">
    <property type="term" value="F:nucleotide binding"/>
    <property type="evidence" value="ECO:0007669"/>
    <property type="project" value="InterPro"/>
</dbReference>
<dbReference type="Proteomes" id="UP000799767">
    <property type="component" value="Unassembled WGS sequence"/>
</dbReference>
<evidence type="ECO:0000259" key="2">
    <source>
        <dbReference type="Pfam" id="PF01408"/>
    </source>
</evidence>
<sequence length="349" mass="38374">MCHQLVLHPMADPIPYATIGSNWITDSWVSAASKSGKWKLQAVYSRTQQQAQTFGSKHGCSNLYTSLDELAAAGDLQAVYIASPNSLHYEQAKQMLLAGKHVILEKPATSTKAELDDLFRIAKEKGVFLLEAFRHIQEANFKLLHRLIKQEKALGPIYGASLVYASYSSRYDNVLAGEEPNIFSLNLSGGSLVDIGVYPVSFAVALFGAPKSQVYVPFICRTGVDGGGVIILRYDGFGVQINNSKSYASTAPCEIFGAKGTMIVNGTTDISSVKHWHPKTKKSEELAGPYKQVEKPNVNMEEEAVEFARIIREKDTNASVQLEEISRVVIGITEDLRRQNGILYPADKQ</sequence>
<feature type="domain" description="GFO/IDH/MocA-like oxidoreductase" evidence="3">
    <location>
        <begin position="150"/>
        <end position="262"/>
    </location>
</feature>
<evidence type="ECO:0000256" key="1">
    <source>
        <dbReference type="ARBA" id="ARBA00010928"/>
    </source>
</evidence>
<reference evidence="4" key="1">
    <citation type="journal article" date="2020" name="Stud. Mycol.">
        <title>101 Dothideomycetes genomes: a test case for predicting lifestyles and emergence of pathogens.</title>
        <authorList>
            <person name="Haridas S."/>
            <person name="Albert R."/>
            <person name="Binder M."/>
            <person name="Bloem J."/>
            <person name="Labutti K."/>
            <person name="Salamov A."/>
            <person name="Andreopoulos B."/>
            <person name="Baker S."/>
            <person name="Barry K."/>
            <person name="Bills G."/>
            <person name="Bluhm B."/>
            <person name="Cannon C."/>
            <person name="Castanera R."/>
            <person name="Culley D."/>
            <person name="Daum C."/>
            <person name="Ezra D."/>
            <person name="Gonzalez J."/>
            <person name="Henrissat B."/>
            <person name="Kuo A."/>
            <person name="Liang C."/>
            <person name="Lipzen A."/>
            <person name="Lutzoni F."/>
            <person name="Magnuson J."/>
            <person name="Mondo S."/>
            <person name="Nolan M."/>
            <person name="Ohm R."/>
            <person name="Pangilinan J."/>
            <person name="Park H.-J."/>
            <person name="Ramirez L."/>
            <person name="Alfaro M."/>
            <person name="Sun H."/>
            <person name="Tritt A."/>
            <person name="Yoshinaga Y."/>
            <person name="Zwiers L.-H."/>
            <person name="Turgeon B."/>
            <person name="Goodwin S."/>
            <person name="Spatafora J."/>
            <person name="Crous P."/>
            <person name="Grigoriev I."/>
        </authorList>
    </citation>
    <scope>NUCLEOTIDE SEQUENCE</scope>
    <source>
        <strain evidence="4">CBS 113389</strain>
    </source>
</reference>
<dbReference type="PANTHER" id="PTHR43054:SF1">
    <property type="entry name" value="SCYLLO-INOSITOL 2-DEHYDROGENASE (NADP(+)) IOLU"/>
    <property type="match status" value="1"/>
</dbReference>
<gene>
    <name evidence="4" type="ORF">BDY17DRAFT_288842</name>
</gene>
<dbReference type="SUPFAM" id="SSF51735">
    <property type="entry name" value="NAD(P)-binding Rossmann-fold domains"/>
    <property type="match status" value="1"/>
</dbReference>